<evidence type="ECO:0000313" key="3">
    <source>
        <dbReference type="Proteomes" id="UP000241462"/>
    </source>
</evidence>
<keyword evidence="3" id="KW-1185">Reference proteome</keyword>
<keyword evidence="1" id="KW-0472">Membrane</keyword>
<feature type="transmembrane region" description="Helical" evidence="1">
    <location>
        <begin position="6"/>
        <end position="25"/>
    </location>
</feature>
<dbReference type="InParanoid" id="A0A2T3A9M2"/>
<feature type="non-terminal residue" evidence="2">
    <location>
        <position position="93"/>
    </location>
</feature>
<sequence>MTALLLNFAAIWLFVLLFFLFFLFCRSIWLSPFSLNSCLFGRRKGKRKVAGHLNLWIVMEDWKAKERLDRINGYIGWALVRVEWGRGCYEVLS</sequence>
<keyword evidence="1" id="KW-1133">Transmembrane helix</keyword>
<dbReference type="Proteomes" id="UP000241462">
    <property type="component" value="Unassembled WGS sequence"/>
</dbReference>
<organism evidence="2 3">
    <name type="scientific">Coniella lustricola</name>
    <dbReference type="NCBI Taxonomy" id="2025994"/>
    <lineage>
        <taxon>Eukaryota</taxon>
        <taxon>Fungi</taxon>
        <taxon>Dikarya</taxon>
        <taxon>Ascomycota</taxon>
        <taxon>Pezizomycotina</taxon>
        <taxon>Sordariomycetes</taxon>
        <taxon>Sordariomycetidae</taxon>
        <taxon>Diaporthales</taxon>
        <taxon>Schizoparmaceae</taxon>
        <taxon>Coniella</taxon>
    </lineage>
</organism>
<evidence type="ECO:0000256" key="1">
    <source>
        <dbReference type="SAM" id="Phobius"/>
    </source>
</evidence>
<dbReference type="AlphaFoldDB" id="A0A2T3A9M2"/>
<protein>
    <submittedName>
        <fullName evidence="2">Uncharacterized protein</fullName>
    </submittedName>
</protein>
<proteinExistence type="predicted"/>
<name>A0A2T3A9M2_9PEZI</name>
<gene>
    <name evidence="2" type="ORF">BD289DRAFT_432420</name>
</gene>
<keyword evidence="1" id="KW-0812">Transmembrane</keyword>
<accession>A0A2T3A9M2</accession>
<reference evidence="2 3" key="1">
    <citation type="journal article" date="2018" name="Mycol. Prog.">
        <title>Coniella lustricola, a new species from submerged detritus.</title>
        <authorList>
            <person name="Raudabaugh D.B."/>
            <person name="Iturriaga T."/>
            <person name="Carver A."/>
            <person name="Mondo S."/>
            <person name="Pangilinan J."/>
            <person name="Lipzen A."/>
            <person name="He G."/>
            <person name="Amirebrahimi M."/>
            <person name="Grigoriev I.V."/>
            <person name="Miller A.N."/>
        </authorList>
    </citation>
    <scope>NUCLEOTIDE SEQUENCE [LARGE SCALE GENOMIC DNA]</scope>
    <source>
        <strain evidence="2 3">B22-T-1</strain>
    </source>
</reference>
<dbReference type="EMBL" id="KZ678430">
    <property type="protein sequence ID" value="PSR87294.1"/>
    <property type="molecule type" value="Genomic_DNA"/>
</dbReference>
<evidence type="ECO:0000313" key="2">
    <source>
        <dbReference type="EMBL" id="PSR87294.1"/>
    </source>
</evidence>